<sequence>MRKDHGEADQRRSAGVLADADRAGAGPVLFDAVLLDRDGTLVEDVPYNGDPDKVRPMPGARAALDRLRAAGLKLAVVTNQSGLARGLFTETQLHRVHRRIEALLGPFDSWQVCPHDDGDGCACRKPAPGLVHVAAHALGTVPARCALIGDIGRDVTAALAAGAAGILVPTPVTRAQEIAAAPWVAADLPSAVAEILRRQDSLRPPAATGYGAASAGSAIAGVGDVDHVEVGSAAARPGPDGDGAGRGRTVLVVRSDSAGDVLVTGPGIRAVAAGAGRVVLLCGPRGRAAAELLPGVDEVVEHRLPWIDPAPVPVDPAEMAALITRLTALAADEAVIFTSFHQSPLPLALLLRMAGVARIAAISDDYPGTLLDVRHRVPSGVPEAERALSLAAAAGYPLPQTDEPHLRLRPVPPPPPEAGEPGYVVLHPGSAAPARGCPPELAERIARELAVAGHRVVVTGGPQERDLTARVAGRYARDLGGRTGLAELAAVVAGAGAVVVGNTGPAHLAAAYGVPVVSLFAPTVPFGQWGPWRVPTVRLGDASAACRDTRAASCPVPGHPCLSGVEPGAVVDALRLLGVPPHPVSSHRPVALVGAASRAVPAVASSGGRGR</sequence>
<dbReference type="NCBIfam" id="TIGR01662">
    <property type="entry name" value="HAD-SF-IIIA"/>
    <property type="match status" value="1"/>
</dbReference>
<evidence type="ECO:0000256" key="4">
    <source>
        <dbReference type="ARBA" id="ARBA00022723"/>
    </source>
</evidence>
<evidence type="ECO:0000256" key="6">
    <source>
        <dbReference type="ARBA" id="ARBA00023277"/>
    </source>
</evidence>
<keyword evidence="9" id="KW-1185">Reference proteome</keyword>
<comment type="subcellular location">
    <subcellularLocation>
        <location evidence="1">Cytoplasm</location>
    </subcellularLocation>
</comment>
<dbReference type="SUPFAM" id="SSF56784">
    <property type="entry name" value="HAD-like"/>
    <property type="match status" value="1"/>
</dbReference>
<dbReference type="InterPro" id="IPR023214">
    <property type="entry name" value="HAD_sf"/>
</dbReference>
<evidence type="ECO:0000313" key="9">
    <source>
        <dbReference type="Proteomes" id="UP000248924"/>
    </source>
</evidence>
<dbReference type="Proteomes" id="UP000248924">
    <property type="component" value="Unassembled WGS sequence"/>
</dbReference>
<dbReference type="InterPro" id="IPR002201">
    <property type="entry name" value="Glyco_trans_9"/>
</dbReference>
<dbReference type="InterPro" id="IPR004446">
    <property type="entry name" value="Heptose_bisP_phosphatase"/>
</dbReference>
<dbReference type="PANTHER" id="PTHR42891:SF1">
    <property type="entry name" value="D-GLYCERO-BETA-D-MANNO-HEPTOSE-1,7-BISPHOSPHATE 7-PHOSPHATASE"/>
    <property type="match status" value="1"/>
</dbReference>
<keyword evidence="4" id="KW-0479">Metal-binding</keyword>
<evidence type="ECO:0000256" key="1">
    <source>
        <dbReference type="ARBA" id="ARBA00004496"/>
    </source>
</evidence>
<dbReference type="PANTHER" id="PTHR42891">
    <property type="entry name" value="D-GLYCERO-BETA-D-MANNO-HEPTOSE-1,7-BISPHOSPHATE 7-PHOSPHATASE"/>
    <property type="match status" value="1"/>
</dbReference>
<evidence type="ECO:0000256" key="2">
    <source>
        <dbReference type="ARBA" id="ARBA00005628"/>
    </source>
</evidence>
<dbReference type="EMBL" id="POTY01000124">
    <property type="protein sequence ID" value="PZG15515.1"/>
    <property type="molecule type" value="Genomic_DNA"/>
</dbReference>
<dbReference type="InterPro" id="IPR006543">
    <property type="entry name" value="Histidinol-phos"/>
</dbReference>
<dbReference type="GO" id="GO:0046872">
    <property type="term" value="F:metal ion binding"/>
    <property type="evidence" value="ECO:0007669"/>
    <property type="project" value="UniProtKB-KW"/>
</dbReference>
<keyword evidence="3" id="KW-0963">Cytoplasm</keyword>
<dbReference type="Gene3D" id="3.40.50.1000">
    <property type="entry name" value="HAD superfamily/HAD-like"/>
    <property type="match status" value="1"/>
</dbReference>
<dbReference type="GO" id="GO:0005975">
    <property type="term" value="P:carbohydrate metabolic process"/>
    <property type="evidence" value="ECO:0007669"/>
    <property type="project" value="InterPro"/>
</dbReference>
<gene>
    <name evidence="8" type="ORF">C1I95_19475</name>
</gene>
<comment type="caution">
    <text evidence="8">The sequence shown here is derived from an EMBL/GenBank/DDBJ whole genome shotgun (WGS) entry which is preliminary data.</text>
</comment>
<dbReference type="AlphaFoldDB" id="A0A2W2EEW3"/>
<accession>A0A2W2EEW3</accession>
<evidence type="ECO:0000313" key="8">
    <source>
        <dbReference type="EMBL" id="PZG15515.1"/>
    </source>
</evidence>
<keyword evidence="5" id="KW-0378">Hydrolase</keyword>
<dbReference type="OrthoDB" id="9783989at2"/>
<dbReference type="NCBIfam" id="TIGR01656">
    <property type="entry name" value="Histidinol-ppas"/>
    <property type="match status" value="1"/>
</dbReference>
<dbReference type="SUPFAM" id="SSF53756">
    <property type="entry name" value="UDP-Glycosyltransferase/glycogen phosphorylase"/>
    <property type="match status" value="1"/>
</dbReference>
<dbReference type="Pfam" id="PF13242">
    <property type="entry name" value="Hydrolase_like"/>
    <property type="match status" value="1"/>
</dbReference>
<dbReference type="InterPro" id="IPR006549">
    <property type="entry name" value="HAD-SF_hydro_IIIA"/>
</dbReference>
<dbReference type="InterPro" id="IPR036412">
    <property type="entry name" value="HAD-like_sf"/>
</dbReference>
<comment type="similarity">
    <text evidence="2">Belongs to the GmhB family.</text>
</comment>
<evidence type="ECO:0000256" key="5">
    <source>
        <dbReference type="ARBA" id="ARBA00022801"/>
    </source>
</evidence>
<dbReference type="Gene3D" id="3.40.50.2000">
    <property type="entry name" value="Glycogen Phosphorylase B"/>
    <property type="match status" value="2"/>
</dbReference>
<protein>
    <recommendedName>
        <fullName evidence="7">D,D-heptose 1,7-bisphosphate phosphatase</fullName>
    </recommendedName>
</protein>
<dbReference type="Pfam" id="PF01075">
    <property type="entry name" value="Glyco_transf_9"/>
    <property type="match status" value="1"/>
</dbReference>
<reference evidence="8 9" key="1">
    <citation type="submission" date="2018-01" db="EMBL/GenBank/DDBJ databases">
        <title>Draft genome sequence of Jishengella sp. NA12.</title>
        <authorList>
            <person name="Sahin N."/>
            <person name="Ay H."/>
            <person name="Saygin H."/>
        </authorList>
    </citation>
    <scope>NUCLEOTIDE SEQUENCE [LARGE SCALE GENOMIC DNA]</scope>
    <source>
        <strain evidence="8 9">NA12</strain>
    </source>
</reference>
<evidence type="ECO:0000256" key="3">
    <source>
        <dbReference type="ARBA" id="ARBA00022490"/>
    </source>
</evidence>
<organism evidence="8 9">
    <name type="scientific">Micromonospora craterilacus</name>
    <dbReference type="NCBI Taxonomy" id="1655439"/>
    <lineage>
        <taxon>Bacteria</taxon>
        <taxon>Bacillati</taxon>
        <taxon>Actinomycetota</taxon>
        <taxon>Actinomycetes</taxon>
        <taxon>Micromonosporales</taxon>
        <taxon>Micromonosporaceae</taxon>
        <taxon>Micromonospora</taxon>
    </lineage>
</organism>
<evidence type="ECO:0000256" key="7">
    <source>
        <dbReference type="ARBA" id="ARBA00031828"/>
    </source>
</evidence>
<dbReference type="CDD" id="cd03789">
    <property type="entry name" value="GT9_LPS_heptosyltransferase"/>
    <property type="match status" value="1"/>
</dbReference>
<proteinExistence type="inferred from homology"/>
<dbReference type="GO" id="GO:0005737">
    <property type="term" value="C:cytoplasm"/>
    <property type="evidence" value="ECO:0007669"/>
    <property type="project" value="UniProtKB-SubCell"/>
</dbReference>
<keyword evidence="6" id="KW-0119">Carbohydrate metabolism</keyword>
<dbReference type="GO" id="GO:0016757">
    <property type="term" value="F:glycosyltransferase activity"/>
    <property type="evidence" value="ECO:0007669"/>
    <property type="project" value="InterPro"/>
</dbReference>
<dbReference type="GO" id="GO:0016791">
    <property type="term" value="F:phosphatase activity"/>
    <property type="evidence" value="ECO:0007669"/>
    <property type="project" value="InterPro"/>
</dbReference>
<name>A0A2W2EEW3_9ACTN</name>